<dbReference type="STRING" id="1458426.SMCB_0800"/>
<keyword evidence="2" id="KW-1185">Reference proteome</keyword>
<dbReference type="KEGG" id="cbab:SMCB_0800"/>
<dbReference type="InterPro" id="IPR010985">
    <property type="entry name" value="Ribbon_hlx_hlx"/>
</dbReference>
<evidence type="ECO:0000313" key="2">
    <source>
        <dbReference type="Proteomes" id="UP000066014"/>
    </source>
</evidence>
<dbReference type="EMBL" id="AP014569">
    <property type="protein sequence ID" value="BAO83028.1"/>
    <property type="molecule type" value="Genomic_DNA"/>
</dbReference>
<evidence type="ECO:0000313" key="1">
    <source>
        <dbReference type="EMBL" id="BAO83028.1"/>
    </source>
</evidence>
<proteinExistence type="predicted"/>
<dbReference type="AlphaFoldDB" id="A0A060NTZ5"/>
<organism evidence="1 2">
    <name type="scientific">Serpentinimonas maccroryi</name>
    <dbReference type="NCBI Taxonomy" id="1458426"/>
    <lineage>
        <taxon>Bacteria</taxon>
        <taxon>Pseudomonadati</taxon>
        <taxon>Pseudomonadota</taxon>
        <taxon>Betaproteobacteria</taxon>
        <taxon>Burkholderiales</taxon>
        <taxon>Comamonadaceae</taxon>
        <taxon>Serpentinimonas</taxon>
    </lineage>
</organism>
<dbReference type="Proteomes" id="UP000066014">
    <property type="component" value="Chromosome"/>
</dbReference>
<reference evidence="1 2" key="1">
    <citation type="journal article" date="2014" name="Nat. Commun.">
        <title>Physiological and genomic features of highly alkaliphilic hydrogen-utilizing Betaproteobacteria from a continental serpentinizing site.</title>
        <authorList>
            <person name="Suzuki S."/>
            <person name="Kuenen J.G."/>
            <person name="Schipper K."/>
            <person name="van der Velde S."/>
            <person name="Ishii S."/>
            <person name="Wu A."/>
            <person name="Sorokin D.Y."/>
            <person name="Tenney A."/>
            <person name="Meng X.Y."/>
            <person name="Morrill P.L."/>
            <person name="Kamagata Y."/>
            <person name="Muyzer G."/>
            <person name="Nealson K.H."/>
        </authorList>
    </citation>
    <scope>NUCLEOTIDE SEQUENCE [LARGE SCALE GENOMIC DNA]</scope>
    <source>
        <strain evidence="1 2">B1</strain>
    </source>
</reference>
<protein>
    <recommendedName>
        <fullName evidence="3">CopG-like ribbon-helix-helix domain-containing protein</fullName>
    </recommendedName>
</protein>
<sequence length="64" mass="7048">MATQRLKVRTATMTLRVEPKLKAAAEAAAEREHRGITSLIEVLILNHCRSLGLTAGQNGKEQHQ</sequence>
<dbReference type="OrthoDB" id="9133534at2"/>
<evidence type="ECO:0008006" key="3">
    <source>
        <dbReference type="Google" id="ProtNLM"/>
    </source>
</evidence>
<accession>A0A060NTZ5</accession>
<dbReference type="SUPFAM" id="SSF47598">
    <property type="entry name" value="Ribbon-helix-helix"/>
    <property type="match status" value="1"/>
</dbReference>
<gene>
    <name evidence="1" type="ORF">SMCB_0800</name>
</gene>
<name>A0A060NTZ5_9BURK</name>
<dbReference type="GO" id="GO:0006355">
    <property type="term" value="P:regulation of DNA-templated transcription"/>
    <property type="evidence" value="ECO:0007669"/>
    <property type="project" value="InterPro"/>
</dbReference>
<dbReference type="HOGENOM" id="CLU_191178_1_0_4"/>